<evidence type="ECO:0000313" key="3">
    <source>
        <dbReference type="Proteomes" id="UP000267027"/>
    </source>
</evidence>
<reference evidence="4" key="1">
    <citation type="submission" date="2017-02" db="UniProtKB">
        <authorList>
            <consortium name="WormBaseParasite"/>
        </authorList>
    </citation>
    <scope>IDENTIFICATION</scope>
</reference>
<evidence type="ECO:0000313" key="2">
    <source>
        <dbReference type="EMBL" id="VDM63523.1"/>
    </source>
</evidence>
<dbReference type="WBParaSite" id="ACOC_0001193701-mRNA-1">
    <property type="protein sequence ID" value="ACOC_0001193701-mRNA-1"/>
    <property type="gene ID" value="ACOC_0001193701"/>
</dbReference>
<feature type="region of interest" description="Disordered" evidence="1">
    <location>
        <begin position="31"/>
        <end position="55"/>
    </location>
</feature>
<evidence type="ECO:0000256" key="1">
    <source>
        <dbReference type="SAM" id="MobiDB-lite"/>
    </source>
</evidence>
<organism evidence="4">
    <name type="scientific">Angiostrongylus costaricensis</name>
    <name type="common">Nematode worm</name>
    <dbReference type="NCBI Taxonomy" id="334426"/>
    <lineage>
        <taxon>Eukaryota</taxon>
        <taxon>Metazoa</taxon>
        <taxon>Ecdysozoa</taxon>
        <taxon>Nematoda</taxon>
        <taxon>Chromadorea</taxon>
        <taxon>Rhabditida</taxon>
        <taxon>Rhabditina</taxon>
        <taxon>Rhabditomorpha</taxon>
        <taxon>Strongyloidea</taxon>
        <taxon>Metastrongylidae</taxon>
        <taxon>Angiostrongylus</taxon>
    </lineage>
</organism>
<dbReference type="EMBL" id="UYYA01004835">
    <property type="protein sequence ID" value="VDM63523.1"/>
    <property type="molecule type" value="Genomic_DNA"/>
</dbReference>
<proteinExistence type="predicted"/>
<reference evidence="2 3" key="2">
    <citation type="submission" date="2018-11" db="EMBL/GenBank/DDBJ databases">
        <authorList>
            <consortium name="Pathogen Informatics"/>
        </authorList>
    </citation>
    <scope>NUCLEOTIDE SEQUENCE [LARGE SCALE GENOMIC DNA]</scope>
    <source>
        <strain evidence="2 3">Costa Rica</strain>
    </source>
</reference>
<name>A0A0R3PZF5_ANGCS</name>
<protein>
    <submittedName>
        <fullName evidence="2 4">Uncharacterized protein</fullName>
    </submittedName>
</protein>
<gene>
    <name evidence="2" type="ORF">ACOC_LOCUS11938</name>
</gene>
<sequence>MRQRMSHNSANYRWPDVQRFDALRVGISASTTHTMGGKSSSVVVTPGTFATRNIR</sequence>
<keyword evidence="3" id="KW-1185">Reference proteome</keyword>
<accession>A0A0R3PZF5</accession>
<dbReference type="AlphaFoldDB" id="A0A0R3PZF5"/>
<evidence type="ECO:0000313" key="4">
    <source>
        <dbReference type="WBParaSite" id="ACOC_0001193701-mRNA-1"/>
    </source>
</evidence>
<dbReference type="Proteomes" id="UP000267027">
    <property type="component" value="Unassembled WGS sequence"/>
</dbReference>